<dbReference type="AlphaFoldDB" id="A0A4T0KD47"/>
<dbReference type="PANTHER" id="PTHR45033">
    <property type="match status" value="1"/>
</dbReference>
<evidence type="ECO:0000313" key="5">
    <source>
        <dbReference type="Proteomes" id="UP000310689"/>
    </source>
</evidence>
<dbReference type="EMBL" id="SPOF01000005">
    <property type="protein sequence ID" value="TIB16007.1"/>
    <property type="molecule type" value="Genomic_DNA"/>
</dbReference>
<accession>A0A4T0KD47</accession>
<dbReference type="OrthoDB" id="1706066at2759"/>
<dbReference type="Pfam" id="PF08240">
    <property type="entry name" value="ADH_N"/>
    <property type="match status" value="1"/>
</dbReference>
<dbReference type="InterPro" id="IPR011032">
    <property type="entry name" value="GroES-like_sf"/>
</dbReference>
<dbReference type="InterPro" id="IPR036291">
    <property type="entry name" value="NAD(P)-bd_dom_sf"/>
</dbReference>
<dbReference type="PANTHER" id="PTHR45033:SF3">
    <property type="entry name" value="DEHYDROGENASE, PUTATIVE (AFU_ORTHOLOGUE AFUA_2G13270)-RELATED"/>
    <property type="match status" value="1"/>
</dbReference>
<dbReference type="InterPro" id="IPR013154">
    <property type="entry name" value="ADH-like_N"/>
</dbReference>
<dbReference type="InterPro" id="IPR052711">
    <property type="entry name" value="Zinc_ADH-like"/>
</dbReference>
<dbReference type="SMART" id="SM00829">
    <property type="entry name" value="PKS_ER"/>
    <property type="match status" value="1"/>
</dbReference>
<dbReference type="InterPro" id="IPR020843">
    <property type="entry name" value="ER"/>
</dbReference>
<evidence type="ECO:0000313" key="2">
    <source>
        <dbReference type="EMBL" id="TIB16007.1"/>
    </source>
</evidence>
<evidence type="ECO:0000259" key="1">
    <source>
        <dbReference type="SMART" id="SM00829"/>
    </source>
</evidence>
<dbReference type="GO" id="GO:0016491">
    <property type="term" value="F:oxidoreductase activity"/>
    <property type="evidence" value="ECO:0007669"/>
    <property type="project" value="InterPro"/>
</dbReference>
<reference evidence="4 5" key="1">
    <citation type="submission" date="2019-03" db="EMBL/GenBank/DDBJ databases">
        <title>Sequencing 23 genomes of Wallemia ichthyophaga.</title>
        <authorList>
            <person name="Gostincar C."/>
        </authorList>
    </citation>
    <scope>NUCLEOTIDE SEQUENCE [LARGE SCALE GENOMIC DNA]</scope>
    <source>
        <strain evidence="3 5">EXF-6200</strain>
        <strain evidence="2 4">EXF-8621</strain>
    </source>
</reference>
<protein>
    <recommendedName>
        <fullName evidence="1">Enoyl reductase (ER) domain-containing protein</fullName>
    </recommendedName>
</protein>
<evidence type="ECO:0000313" key="3">
    <source>
        <dbReference type="EMBL" id="TIB30104.1"/>
    </source>
</evidence>
<evidence type="ECO:0000313" key="4">
    <source>
        <dbReference type="Proteomes" id="UP000306954"/>
    </source>
</evidence>
<name>A0A4T0KD47_WALIC</name>
<dbReference type="InterPro" id="IPR013149">
    <property type="entry name" value="ADH-like_C"/>
</dbReference>
<feature type="domain" description="Enoyl reductase (ER)" evidence="1">
    <location>
        <begin position="23"/>
        <end position="353"/>
    </location>
</feature>
<dbReference type="Pfam" id="PF00107">
    <property type="entry name" value="ADH_zinc_N"/>
    <property type="match status" value="1"/>
</dbReference>
<dbReference type="Proteomes" id="UP000310689">
    <property type="component" value="Unassembled WGS sequence"/>
</dbReference>
<comment type="caution">
    <text evidence="2">The sequence shown here is derived from an EMBL/GenBank/DDBJ whole genome shotgun (WGS) entry which is preliminary data.</text>
</comment>
<dbReference type="FunFam" id="3.40.50.720:FF:000481">
    <property type="entry name" value="Alcohol dehydrogenase, variant"/>
    <property type="match status" value="1"/>
</dbReference>
<dbReference type="Proteomes" id="UP000306954">
    <property type="component" value="Unassembled WGS sequence"/>
</dbReference>
<dbReference type="Gene3D" id="3.90.180.10">
    <property type="entry name" value="Medium-chain alcohol dehydrogenases, catalytic domain"/>
    <property type="match status" value="1"/>
</dbReference>
<organism evidence="2 4">
    <name type="scientific">Wallemia ichthyophaga</name>
    <dbReference type="NCBI Taxonomy" id="245174"/>
    <lineage>
        <taxon>Eukaryota</taxon>
        <taxon>Fungi</taxon>
        <taxon>Dikarya</taxon>
        <taxon>Basidiomycota</taxon>
        <taxon>Wallemiomycotina</taxon>
        <taxon>Wallemiomycetes</taxon>
        <taxon>Wallemiales</taxon>
        <taxon>Wallemiaceae</taxon>
        <taxon>Wallemia</taxon>
    </lineage>
</organism>
<sequence>MTALPIQTKNVVLGDSSAKPGLSTWYDIHIEDRTINQVKPHEAVLKVNAVGFNHRDKWIRNGLYPETEGGQTMGSDAAGVVIADGEGEKSALIGQRYFINPSRGWFSNKKHSEERFILPGGCKDADGVFATAVKVDKKYLIPTPAHLTDEQAAAWPLAAVTAWRATFVKAEVEKGDNVLITGIGGGVALQALQFAVAKGANAYVTSSSPDKLTRAVKEFGAKGGANYKDADWPAQLKKQMPAEHAYLDAVVDSAGGDIVAKVNPILQPGSSIAIYGMAASSPKTTITMMDVIKNFNLKGSTMGSLDELKQATEFMSAHKLVPVVDHPVINGLENAEEGFQRLANGSQMGNVVINVGMSSKL</sequence>
<proteinExistence type="predicted"/>
<dbReference type="SUPFAM" id="SSF51735">
    <property type="entry name" value="NAD(P)-binding Rossmann-fold domains"/>
    <property type="match status" value="1"/>
</dbReference>
<dbReference type="EMBL" id="SPOI01000272">
    <property type="protein sequence ID" value="TIB30104.1"/>
    <property type="molecule type" value="Genomic_DNA"/>
</dbReference>
<gene>
    <name evidence="3" type="ORF">E3P86_03555</name>
    <name evidence="2" type="ORF">E3P90_00665</name>
</gene>
<dbReference type="Gene3D" id="3.40.50.720">
    <property type="entry name" value="NAD(P)-binding Rossmann-like Domain"/>
    <property type="match status" value="1"/>
</dbReference>
<dbReference type="SUPFAM" id="SSF50129">
    <property type="entry name" value="GroES-like"/>
    <property type="match status" value="1"/>
</dbReference>